<dbReference type="SUPFAM" id="SSF88659">
    <property type="entry name" value="Sigma3 and sigma4 domains of RNA polymerase sigma factors"/>
    <property type="match status" value="1"/>
</dbReference>
<comment type="similarity">
    <text evidence="2">Belongs to the sigma-70 factor family. ECF subfamily.</text>
</comment>
<dbReference type="SUPFAM" id="SSF100950">
    <property type="entry name" value="NagB/RpiA/CoA transferase-like"/>
    <property type="match status" value="1"/>
</dbReference>
<dbReference type="InterPro" id="IPR013324">
    <property type="entry name" value="RNA_pol_sigma_r3/r4-like"/>
</dbReference>
<dbReference type="EMBL" id="AQHZ01000007">
    <property type="protein sequence ID" value="ENO18756.1"/>
    <property type="molecule type" value="Genomic_DNA"/>
</dbReference>
<evidence type="ECO:0000256" key="5">
    <source>
        <dbReference type="ARBA" id="ARBA00023125"/>
    </source>
</evidence>
<evidence type="ECO:0000256" key="2">
    <source>
        <dbReference type="ARBA" id="ARBA00010641"/>
    </source>
</evidence>
<sequence length="321" mass="35175">MKGGQMDKKDEQAIDAVRLYYEHGFSQAEVASKMGISRPTVAKLLQRGKEAGFVTIEIHDPREKSSLLATRLEERFALKHVRVVHPVASNERELLEELGRAGAELVESLVRDGMSVGVSWGRTMNAIASHLRPTVHRDVEIVQLKGGTSHSDQATNDFEIMRAFCTAFNASARYLPLPVIFDDVRTLRIVESDRHIAQILEAGRRTDLVVFTVGALAREALVFNLGHLHEEEITRLLERSVGDACSRFFTASGEVAVPEIDARTAGISLVDLASRPIRVLVAGGPKKAVALKTAMRMGLATHVVVDQDLALALLLEDEAGD</sequence>
<evidence type="ECO:0000259" key="7">
    <source>
        <dbReference type="Pfam" id="PF04198"/>
    </source>
</evidence>
<keyword evidence="4" id="KW-0731">Sigma factor</keyword>
<dbReference type="Proteomes" id="UP000013015">
    <property type="component" value="Unassembled WGS sequence"/>
</dbReference>
<dbReference type="GO" id="GO:0006352">
    <property type="term" value="P:DNA-templated transcription initiation"/>
    <property type="evidence" value="ECO:0007669"/>
    <property type="project" value="InterPro"/>
</dbReference>
<accession>N6X4Y2</accession>
<dbReference type="Pfam" id="PF08281">
    <property type="entry name" value="Sigma70_r4_2"/>
    <property type="match status" value="1"/>
</dbReference>
<reference evidence="9 10" key="1">
    <citation type="submission" date="2013-03" db="EMBL/GenBank/DDBJ databases">
        <title>Reference genome for the Human Microbiome Project.</title>
        <authorList>
            <person name="Aqrawi P."/>
            <person name="Ayvaz T."/>
            <person name="Bess C."/>
            <person name="Blankenburg K."/>
            <person name="Coyle M."/>
            <person name="Deng J."/>
            <person name="Forbes L."/>
            <person name="Fowler G."/>
            <person name="Francisco L."/>
            <person name="Fu Q."/>
            <person name="Gibbs R."/>
            <person name="Gross S."/>
            <person name="Gubbala S."/>
            <person name="Hale W."/>
            <person name="Hemphill L."/>
            <person name="Highlander S."/>
            <person name="Hirani K."/>
            <person name="Jackson L."/>
            <person name="Jakkamsetti A."/>
            <person name="Javaid M."/>
            <person name="Jayaseelan J.C."/>
            <person name="Jiang H."/>
            <person name="Joshi V."/>
            <person name="Korchina V."/>
            <person name="Kovar C."/>
            <person name="Lara F."/>
            <person name="Lee S."/>
            <person name="Liu Y."/>
            <person name="Mata R."/>
            <person name="Mathew T."/>
            <person name="Munidasa M."/>
            <person name="Muzny D."/>
            <person name="Nazareth L."/>
            <person name="Ngo R."/>
            <person name="Nguyen L."/>
            <person name="Nguyen N."/>
            <person name="Okwuonu G."/>
            <person name="Ongeri F."/>
            <person name="Palculict T."/>
            <person name="Patil S."/>
            <person name="Petrosino J."/>
            <person name="Pham C."/>
            <person name="Pham P."/>
            <person name="Pu L.-L."/>
            <person name="Qin X."/>
            <person name="Qu J."/>
            <person name="Reid J."/>
            <person name="Ross M."/>
            <person name="Ruth R."/>
            <person name="Saada N."/>
            <person name="San Lucas F."/>
            <person name="Santibanez J."/>
            <person name="Shang Y."/>
            <person name="Simmons D."/>
            <person name="Song X.-Z."/>
            <person name="Tang L.-Y."/>
            <person name="Thornton R."/>
            <person name="Warren J."/>
            <person name="Weissenberger G."/>
            <person name="Wilczek-Boney K."/>
            <person name="Worley K."/>
            <person name="Youmans B."/>
            <person name="Zhang J."/>
            <person name="Zhang L."/>
            <person name="Zhao Z."/>
            <person name="Zhou C."/>
            <person name="Zhu D."/>
            <person name="Zhu Y."/>
        </authorList>
    </citation>
    <scope>NUCLEOTIDE SEQUENCE [LARGE SCALE GENOMIC DNA]</scope>
    <source>
        <strain evidence="9 10">F0333</strain>
    </source>
</reference>
<dbReference type="Pfam" id="PF04198">
    <property type="entry name" value="Sugar-bind"/>
    <property type="match status" value="1"/>
</dbReference>
<evidence type="ECO:0000313" key="10">
    <source>
        <dbReference type="Proteomes" id="UP000013015"/>
    </source>
</evidence>
<dbReference type="Gene3D" id="3.40.50.1360">
    <property type="match status" value="1"/>
</dbReference>
<evidence type="ECO:0000256" key="1">
    <source>
        <dbReference type="ARBA" id="ARBA00010466"/>
    </source>
</evidence>
<evidence type="ECO:0000256" key="4">
    <source>
        <dbReference type="ARBA" id="ARBA00023082"/>
    </source>
</evidence>
<protein>
    <submittedName>
        <fullName evidence="9">DeoR family transcriptional regulator</fullName>
    </submittedName>
</protein>
<dbReference type="PANTHER" id="PTHR34294">
    <property type="entry name" value="TRANSCRIPTIONAL REGULATOR-RELATED"/>
    <property type="match status" value="1"/>
</dbReference>
<keyword evidence="10" id="KW-1185">Reference proteome</keyword>
<comment type="similarity">
    <text evidence="1">Belongs to the SorC transcriptional regulatory family.</text>
</comment>
<dbReference type="InterPro" id="IPR051054">
    <property type="entry name" value="SorC_transcr_regulators"/>
</dbReference>
<dbReference type="GO" id="GO:0003677">
    <property type="term" value="F:DNA binding"/>
    <property type="evidence" value="ECO:0007669"/>
    <property type="project" value="UniProtKB-KW"/>
</dbReference>
<feature type="domain" description="RNA polymerase sigma factor 70 region 4 type 2" evidence="8">
    <location>
        <begin position="16"/>
        <end position="50"/>
    </location>
</feature>
<keyword evidence="3" id="KW-0805">Transcription regulation</keyword>
<keyword evidence="6" id="KW-0804">Transcription</keyword>
<evidence type="ECO:0000256" key="3">
    <source>
        <dbReference type="ARBA" id="ARBA00023015"/>
    </source>
</evidence>
<dbReference type="PATRIC" id="fig|888050.3.peg.413"/>
<gene>
    <name evidence="9" type="primary">deoR</name>
    <name evidence="9" type="ORF">HMPREF9004_0426</name>
</gene>
<keyword evidence="5" id="KW-0238">DNA-binding</keyword>
<organism evidence="9 10">
    <name type="scientific">Schaalia cardiffensis F0333</name>
    <dbReference type="NCBI Taxonomy" id="888050"/>
    <lineage>
        <taxon>Bacteria</taxon>
        <taxon>Bacillati</taxon>
        <taxon>Actinomycetota</taxon>
        <taxon>Actinomycetes</taxon>
        <taxon>Actinomycetales</taxon>
        <taxon>Actinomycetaceae</taxon>
        <taxon>Schaalia</taxon>
    </lineage>
</organism>
<dbReference type="HOGENOM" id="CLU_054506_1_1_11"/>
<dbReference type="InterPro" id="IPR037171">
    <property type="entry name" value="NagB/RpiA_transferase-like"/>
</dbReference>
<dbReference type="AlphaFoldDB" id="N6X4Y2"/>
<name>N6X4Y2_9ACTO</name>
<dbReference type="GO" id="GO:0016987">
    <property type="term" value="F:sigma factor activity"/>
    <property type="evidence" value="ECO:0007669"/>
    <property type="project" value="UniProtKB-KW"/>
</dbReference>
<dbReference type="InterPro" id="IPR036388">
    <property type="entry name" value="WH-like_DNA-bd_sf"/>
</dbReference>
<evidence type="ECO:0000256" key="6">
    <source>
        <dbReference type="ARBA" id="ARBA00023163"/>
    </source>
</evidence>
<dbReference type="STRING" id="888050.HMPREF9004_0426"/>
<dbReference type="Gene3D" id="1.10.10.10">
    <property type="entry name" value="Winged helix-like DNA-binding domain superfamily/Winged helix DNA-binding domain"/>
    <property type="match status" value="1"/>
</dbReference>
<comment type="caution">
    <text evidence="9">The sequence shown here is derived from an EMBL/GenBank/DDBJ whole genome shotgun (WGS) entry which is preliminary data.</text>
</comment>
<dbReference type="PANTHER" id="PTHR34294:SF1">
    <property type="entry name" value="TRANSCRIPTIONAL REGULATOR LSRR"/>
    <property type="match status" value="1"/>
</dbReference>
<dbReference type="InterPro" id="IPR013249">
    <property type="entry name" value="RNA_pol_sigma70_r4_t2"/>
</dbReference>
<dbReference type="InterPro" id="IPR007324">
    <property type="entry name" value="Sugar-bd_dom_put"/>
</dbReference>
<evidence type="ECO:0000313" key="9">
    <source>
        <dbReference type="EMBL" id="ENO18756.1"/>
    </source>
</evidence>
<feature type="domain" description="Sugar-binding" evidence="7">
    <location>
        <begin position="63"/>
        <end position="314"/>
    </location>
</feature>
<evidence type="ECO:0000259" key="8">
    <source>
        <dbReference type="Pfam" id="PF08281"/>
    </source>
</evidence>
<proteinExistence type="inferred from homology"/>
<dbReference type="eggNOG" id="COG2390">
    <property type="taxonomic scope" value="Bacteria"/>
</dbReference>
<dbReference type="GO" id="GO:0030246">
    <property type="term" value="F:carbohydrate binding"/>
    <property type="evidence" value="ECO:0007669"/>
    <property type="project" value="InterPro"/>
</dbReference>